<gene>
    <name evidence="2" type="ORF">MA16_Dca024176</name>
</gene>
<dbReference type="Pfam" id="PF00078">
    <property type="entry name" value="RVT_1"/>
    <property type="match status" value="1"/>
</dbReference>
<dbReference type="InterPro" id="IPR000477">
    <property type="entry name" value="RT_dom"/>
</dbReference>
<dbReference type="PROSITE" id="PS50878">
    <property type="entry name" value="RT_POL"/>
    <property type="match status" value="1"/>
</dbReference>
<reference evidence="2 3" key="1">
    <citation type="journal article" date="2016" name="Sci. Rep.">
        <title>The Dendrobium catenatum Lindl. genome sequence provides insights into polysaccharide synthase, floral development and adaptive evolution.</title>
        <authorList>
            <person name="Zhang G.Q."/>
            <person name="Xu Q."/>
            <person name="Bian C."/>
            <person name="Tsai W.C."/>
            <person name="Yeh C.M."/>
            <person name="Liu K.W."/>
            <person name="Yoshida K."/>
            <person name="Zhang L.S."/>
            <person name="Chang S.B."/>
            <person name="Chen F."/>
            <person name="Shi Y."/>
            <person name="Su Y.Y."/>
            <person name="Zhang Y.Q."/>
            <person name="Chen L.J."/>
            <person name="Yin Y."/>
            <person name="Lin M."/>
            <person name="Huang H."/>
            <person name="Deng H."/>
            <person name="Wang Z.W."/>
            <person name="Zhu S.L."/>
            <person name="Zhao X."/>
            <person name="Deng C."/>
            <person name="Niu S.C."/>
            <person name="Huang J."/>
            <person name="Wang M."/>
            <person name="Liu G.H."/>
            <person name="Yang H.J."/>
            <person name="Xiao X.J."/>
            <person name="Hsiao Y.Y."/>
            <person name="Wu W.L."/>
            <person name="Chen Y.Y."/>
            <person name="Mitsuda N."/>
            <person name="Ohme-Takagi M."/>
            <person name="Luo Y.B."/>
            <person name="Van de Peer Y."/>
            <person name="Liu Z.J."/>
        </authorList>
    </citation>
    <scope>NUCLEOTIDE SEQUENCE [LARGE SCALE GENOMIC DNA]</scope>
    <source>
        <tissue evidence="2">The whole plant</tissue>
    </source>
</reference>
<name>A0A2I0X5A8_9ASPA</name>
<feature type="domain" description="Reverse transcriptase" evidence="1">
    <location>
        <begin position="1"/>
        <end position="175"/>
    </location>
</feature>
<evidence type="ECO:0000313" key="2">
    <source>
        <dbReference type="EMBL" id="PKU83109.1"/>
    </source>
</evidence>
<reference evidence="2 3" key="2">
    <citation type="journal article" date="2017" name="Nature">
        <title>The Apostasia genome and the evolution of orchids.</title>
        <authorList>
            <person name="Zhang G.Q."/>
            <person name="Liu K.W."/>
            <person name="Li Z."/>
            <person name="Lohaus R."/>
            <person name="Hsiao Y.Y."/>
            <person name="Niu S.C."/>
            <person name="Wang J.Y."/>
            <person name="Lin Y.C."/>
            <person name="Xu Q."/>
            <person name="Chen L.J."/>
            <person name="Yoshida K."/>
            <person name="Fujiwara S."/>
            <person name="Wang Z.W."/>
            <person name="Zhang Y.Q."/>
            <person name="Mitsuda N."/>
            <person name="Wang M."/>
            <person name="Liu G.H."/>
            <person name="Pecoraro L."/>
            <person name="Huang H.X."/>
            <person name="Xiao X.J."/>
            <person name="Lin M."/>
            <person name="Wu X.Y."/>
            <person name="Wu W.L."/>
            <person name="Chen Y.Y."/>
            <person name="Chang S.B."/>
            <person name="Sakamoto S."/>
            <person name="Ohme-Takagi M."/>
            <person name="Yagi M."/>
            <person name="Zeng S.J."/>
            <person name="Shen C.Y."/>
            <person name="Yeh C.M."/>
            <person name="Luo Y.B."/>
            <person name="Tsai W.C."/>
            <person name="Van de Peer Y."/>
            <person name="Liu Z.J."/>
        </authorList>
    </citation>
    <scope>NUCLEOTIDE SEQUENCE [LARGE SCALE GENOMIC DNA]</scope>
    <source>
        <tissue evidence="2">The whole plant</tissue>
    </source>
</reference>
<sequence length="637" mass="73244">MEQAYDYMAWSTLDKVMRIMGFSEKFTHWIIQCITWPKFSLLINGQRTDWIRAESGFRQGCPLSPYLFILCFELLTKGFRQWGADLGIQVARNSERVSHLLYADDILIFAEASRCNAKRILKLLEVYCSWTGQRINCGKSAVMFNRKCPSWRQMAMAKLVGFRKVSSFDYLGLPMVLRRPKRADFGGLIKSTQDKTNLWGSKLLSQAGRALLIKTSLLATPMFLITHTIVPHGVLHEVKKIARTFLWQQETGSRGMHYIAWEELCLPKAQGGLGFRDLCRWQSALRARLAWNFLTDPESMLHRLLVAKYGSDLWKRPHCRYVSTAWRVMQDGAKALRQIIRWEIGNGQEINVLQDTWILDRCIARWPTFVDAGALEDGRVGQLLDRNFYWDVEKVEEIFGTIIAQRIVDIPTLRGSGDDRPNLCYSQASSSVAAMAYGAMMDGGGDFKFLWFEKLKLHPREYFFWWRVLKGAIPCNVWLLRRGLVDSPICPWGCDVEETLDHCVAQCSKLVCVMDTLRRWSFNMPNVSSLDMLLMVLAEGIASNPGIGRIYCYAVYQLWRARNNMSYGRSYRTPSVIAATVLSLLPRTFKMPMLEQWSTIQPLGLPPHKLWCSPLQVGLNSTLTLRCNRPIRLVWVL</sequence>
<evidence type="ECO:0000313" key="3">
    <source>
        <dbReference type="Proteomes" id="UP000233837"/>
    </source>
</evidence>
<dbReference type="STRING" id="906689.A0A2I0X5A8"/>
<dbReference type="PANTHER" id="PTHR33116:SF86">
    <property type="entry name" value="REVERSE TRANSCRIPTASE DOMAIN-CONTAINING PROTEIN"/>
    <property type="match status" value="1"/>
</dbReference>
<proteinExistence type="predicted"/>
<dbReference type="Pfam" id="PF13966">
    <property type="entry name" value="zf-RVT"/>
    <property type="match status" value="1"/>
</dbReference>
<dbReference type="EMBL" id="KZ502138">
    <property type="protein sequence ID" value="PKU83109.1"/>
    <property type="molecule type" value="Genomic_DNA"/>
</dbReference>
<dbReference type="AlphaFoldDB" id="A0A2I0X5A8"/>
<keyword evidence="3" id="KW-1185">Reference proteome</keyword>
<evidence type="ECO:0000259" key="1">
    <source>
        <dbReference type="PROSITE" id="PS50878"/>
    </source>
</evidence>
<dbReference type="InterPro" id="IPR026960">
    <property type="entry name" value="RVT-Znf"/>
</dbReference>
<accession>A0A2I0X5A8</accession>
<protein>
    <submittedName>
        <fullName evidence="2">Ribonuclease H protein</fullName>
    </submittedName>
</protein>
<organism evidence="2 3">
    <name type="scientific">Dendrobium catenatum</name>
    <dbReference type="NCBI Taxonomy" id="906689"/>
    <lineage>
        <taxon>Eukaryota</taxon>
        <taxon>Viridiplantae</taxon>
        <taxon>Streptophyta</taxon>
        <taxon>Embryophyta</taxon>
        <taxon>Tracheophyta</taxon>
        <taxon>Spermatophyta</taxon>
        <taxon>Magnoliopsida</taxon>
        <taxon>Liliopsida</taxon>
        <taxon>Asparagales</taxon>
        <taxon>Orchidaceae</taxon>
        <taxon>Epidendroideae</taxon>
        <taxon>Malaxideae</taxon>
        <taxon>Dendrobiinae</taxon>
        <taxon>Dendrobium</taxon>
    </lineage>
</organism>
<dbReference type="Proteomes" id="UP000233837">
    <property type="component" value="Unassembled WGS sequence"/>
</dbReference>
<dbReference type="PANTHER" id="PTHR33116">
    <property type="entry name" value="REVERSE TRANSCRIPTASE ZINC-BINDING DOMAIN-CONTAINING PROTEIN-RELATED-RELATED"/>
    <property type="match status" value="1"/>
</dbReference>